<reference evidence="1" key="1">
    <citation type="submission" date="2021-01" db="EMBL/GenBank/DDBJ databases">
        <authorList>
            <person name="Corre E."/>
            <person name="Pelletier E."/>
            <person name="Niang G."/>
            <person name="Scheremetjew M."/>
            <person name="Finn R."/>
            <person name="Kale V."/>
            <person name="Holt S."/>
            <person name="Cochrane G."/>
            <person name="Meng A."/>
            <person name="Brown T."/>
            <person name="Cohen L."/>
        </authorList>
    </citation>
    <scope>NUCLEOTIDE SEQUENCE</scope>
    <source>
        <strain evidence="1">OF101</strain>
    </source>
</reference>
<accession>A0A7S1WVM4</accession>
<organism evidence="1">
    <name type="scientific">Alexandrium catenella</name>
    <name type="common">Red tide dinoflagellate</name>
    <name type="synonym">Gonyaulax catenella</name>
    <dbReference type="NCBI Taxonomy" id="2925"/>
    <lineage>
        <taxon>Eukaryota</taxon>
        <taxon>Sar</taxon>
        <taxon>Alveolata</taxon>
        <taxon>Dinophyceae</taxon>
        <taxon>Gonyaulacales</taxon>
        <taxon>Pyrocystaceae</taxon>
        <taxon>Alexandrium</taxon>
    </lineage>
</organism>
<name>A0A7S1WVM4_ALECA</name>
<proteinExistence type="predicted"/>
<protein>
    <submittedName>
        <fullName evidence="1">Uncharacterized protein</fullName>
    </submittedName>
</protein>
<gene>
    <name evidence="1" type="ORF">ACAT0790_LOCUS66318</name>
</gene>
<evidence type="ECO:0000313" key="1">
    <source>
        <dbReference type="EMBL" id="CAD9189544.1"/>
    </source>
</evidence>
<sequence length="132" mass="14987">MKEQETIAVYYFASLMKHAEKLNNSELLAKAREFRLVHLATSHVLAHAHEYPSELLVSAAEGFAAISDNEDFRTNWEDFFRDADGGPDAQAKASFMQLEEKLVGPFLKQNPDGKKDVRPLLDFCKAIQRTMK</sequence>
<dbReference type="AlphaFoldDB" id="A0A7S1WVM4"/>
<dbReference type="EMBL" id="HBGE01111297">
    <property type="protein sequence ID" value="CAD9189544.1"/>
    <property type="molecule type" value="Transcribed_RNA"/>
</dbReference>